<dbReference type="AlphaFoldDB" id="A0A402CW99"/>
<dbReference type="InterPro" id="IPR052948">
    <property type="entry name" value="Low_temp-induced_all0457"/>
</dbReference>
<dbReference type="OrthoDB" id="515952at2"/>
<dbReference type="PANTHER" id="PTHR36109">
    <property type="entry name" value="MEMBRANE PROTEIN-RELATED"/>
    <property type="match status" value="1"/>
</dbReference>
<sequence>MARISIIGRNFETREDIQGFYKPSDAALAGARQGAWFGGIFGLMLGAMGFFVFPVVGALWVMGPLSGFIAGAVGGAGVGALIDGLIASGVARDQALKYRDRLQAGEFLVVAHGGLGDTARAHEILKGTDQMHLETHTAT</sequence>
<dbReference type="Proteomes" id="UP000287394">
    <property type="component" value="Chromosome"/>
</dbReference>
<name>A0A402CW99_9BACT</name>
<protein>
    <submittedName>
        <fullName evidence="1">Uncharacterized protein</fullName>
    </submittedName>
</protein>
<proteinExistence type="predicted"/>
<evidence type="ECO:0000313" key="1">
    <source>
        <dbReference type="EMBL" id="BDI34100.1"/>
    </source>
</evidence>
<evidence type="ECO:0000313" key="2">
    <source>
        <dbReference type="Proteomes" id="UP000287394"/>
    </source>
</evidence>
<organism evidence="1 2">
    <name type="scientific">Capsulimonas corticalis</name>
    <dbReference type="NCBI Taxonomy" id="2219043"/>
    <lineage>
        <taxon>Bacteria</taxon>
        <taxon>Bacillati</taxon>
        <taxon>Armatimonadota</taxon>
        <taxon>Armatimonadia</taxon>
        <taxon>Capsulimonadales</taxon>
        <taxon>Capsulimonadaceae</taxon>
        <taxon>Capsulimonas</taxon>
    </lineage>
</organism>
<dbReference type="PANTHER" id="PTHR36109:SF2">
    <property type="entry name" value="MEMBRANE PROTEIN"/>
    <property type="match status" value="1"/>
</dbReference>
<keyword evidence="2" id="KW-1185">Reference proteome</keyword>
<dbReference type="KEGG" id="ccot:CCAX7_61510"/>
<accession>A0A402CW99</accession>
<dbReference type="EMBL" id="AP025739">
    <property type="protein sequence ID" value="BDI34100.1"/>
    <property type="molecule type" value="Genomic_DNA"/>
</dbReference>
<gene>
    <name evidence="1" type="ORF">CCAX7_61510</name>
</gene>
<reference evidence="1 2" key="1">
    <citation type="journal article" date="2019" name="Int. J. Syst. Evol. Microbiol.">
        <title>Capsulimonas corticalis gen. nov., sp. nov., an aerobic capsulated bacterium, of a novel bacterial order, Capsulimonadales ord. nov., of the class Armatimonadia of the phylum Armatimonadetes.</title>
        <authorList>
            <person name="Li J."/>
            <person name="Kudo C."/>
            <person name="Tonouchi A."/>
        </authorList>
    </citation>
    <scope>NUCLEOTIDE SEQUENCE [LARGE SCALE GENOMIC DNA]</scope>
    <source>
        <strain evidence="1 2">AX-7</strain>
    </source>
</reference>